<dbReference type="PANTHER" id="PTHR42913">
    <property type="entry name" value="APOPTOSIS-INDUCING FACTOR 1"/>
    <property type="match status" value="1"/>
</dbReference>
<protein>
    <submittedName>
        <fullName evidence="7">NADH dehydrogenase</fullName>
    </submittedName>
</protein>
<reference evidence="7 8" key="1">
    <citation type="submission" date="2021-01" db="EMBL/GenBank/DDBJ databases">
        <title>Genomic Encyclopedia of Type Strains, Phase IV (KMG-IV): sequencing the most valuable type-strain genomes for metagenomic binning, comparative biology and taxonomic classification.</title>
        <authorList>
            <person name="Goeker M."/>
        </authorList>
    </citation>
    <scope>NUCLEOTIDE SEQUENCE [LARGE SCALE GENOMIC DNA]</scope>
    <source>
        <strain evidence="7 8">DSM 100968</strain>
    </source>
</reference>
<organism evidence="7 8">
    <name type="scientific">Sporolactobacillus spathodeae</name>
    <dbReference type="NCBI Taxonomy" id="1465502"/>
    <lineage>
        <taxon>Bacteria</taxon>
        <taxon>Bacillati</taxon>
        <taxon>Bacillota</taxon>
        <taxon>Bacilli</taxon>
        <taxon>Bacillales</taxon>
        <taxon>Sporolactobacillaceae</taxon>
        <taxon>Sporolactobacillus</taxon>
    </lineage>
</organism>
<dbReference type="EMBL" id="JAFBEV010000002">
    <property type="protein sequence ID" value="MBM7656861.1"/>
    <property type="molecule type" value="Genomic_DNA"/>
</dbReference>
<name>A0ABS2Q5H5_9BACL</name>
<evidence type="ECO:0000313" key="7">
    <source>
        <dbReference type="EMBL" id="MBM7656861.1"/>
    </source>
</evidence>
<comment type="caution">
    <text evidence="7">The sequence shown here is derived from an EMBL/GenBank/DDBJ whole genome shotgun (WGS) entry which is preliminary data.</text>
</comment>
<evidence type="ECO:0000313" key="8">
    <source>
        <dbReference type="Proteomes" id="UP000823201"/>
    </source>
</evidence>
<accession>A0ABS2Q5H5</accession>
<proteinExistence type="inferred from homology"/>
<dbReference type="Proteomes" id="UP000823201">
    <property type="component" value="Unassembled WGS sequence"/>
</dbReference>
<sequence>MPKKKIVILGAGYGGLRTLKKLQNMHPEAEIFIVNKNDYHCETTSLHEVAAGTAEAEQICYPIDSVIDLRQTQFIKDKVAAIDRPNKQVILEAHEALPYDYLLIALGFESETFGISGINEHALAISDIPSVEKIRKHIIHEFACWKKDRDDRHLSIVVGGAGFTSFEFLGEATNRMPELAQQMQIDPRKVRIFCIEPSPNVLPMFDRKLAQYASEQLSERGVAFVIGRVSRVRANEIYYKNGQEEQCLQAGTFIWTGGVRGSSVIDASGFQQTRGRVSVHEDLSVPGNQEILIIGDCSEMIDPSTGRPFPATAQIAMQQADIAAHNLNAMVNGEPLLPFRYKFKGTVCSLGKNDALGEVMGRKVKGLPAAFMKKVIDNRSLAKIGGLETMLKKGRFSFNK</sequence>
<dbReference type="InterPro" id="IPR023753">
    <property type="entry name" value="FAD/NAD-binding_dom"/>
</dbReference>
<evidence type="ECO:0000256" key="2">
    <source>
        <dbReference type="ARBA" id="ARBA00005272"/>
    </source>
</evidence>
<dbReference type="RefSeq" id="WP_205005222.1">
    <property type="nucleotide sequence ID" value="NZ_CBCRXA010000002.1"/>
</dbReference>
<comment type="cofactor">
    <cofactor evidence="1">
        <name>FAD</name>
        <dbReference type="ChEBI" id="CHEBI:57692"/>
    </cofactor>
</comment>
<comment type="similarity">
    <text evidence="2">Belongs to the NADH dehydrogenase family.</text>
</comment>
<dbReference type="InterPro" id="IPR036188">
    <property type="entry name" value="FAD/NAD-bd_sf"/>
</dbReference>
<dbReference type="PANTHER" id="PTHR42913:SF3">
    <property type="entry name" value="64 KDA MITOCHONDRIAL NADH DEHYDROGENASE (EUROFUNG)"/>
    <property type="match status" value="1"/>
</dbReference>
<evidence type="ECO:0000256" key="4">
    <source>
        <dbReference type="ARBA" id="ARBA00022827"/>
    </source>
</evidence>
<keyword evidence="8" id="KW-1185">Reference proteome</keyword>
<keyword evidence="5" id="KW-0560">Oxidoreductase</keyword>
<dbReference type="Pfam" id="PF07992">
    <property type="entry name" value="Pyr_redox_2"/>
    <property type="match status" value="1"/>
</dbReference>
<keyword evidence="3" id="KW-0285">Flavoprotein</keyword>
<evidence type="ECO:0000259" key="6">
    <source>
        <dbReference type="Pfam" id="PF07992"/>
    </source>
</evidence>
<evidence type="ECO:0000256" key="3">
    <source>
        <dbReference type="ARBA" id="ARBA00022630"/>
    </source>
</evidence>
<dbReference type="SUPFAM" id="SSF51905">
    <property type="entry name" value="FAD/NAD(P)-binding domain"/>
    <property type="match status" value="2"/>
</dbReference>
<gene>
    <name evidence="7" type="ORF">JOC27_000298</name>
</gene>
<dbReference type="InterPro" id="IPR051169">
    <property type="entry name" value="NADH-Q_oxidoreductase"/>
</dbReference>
<feature type="domain" description="FAD/NAD(P)-binding" evidence="6">
    <location>
        <begin position="5"/>
        <end position="320"/>
    </location>
</feature>
<keyword evidence="4" id="KW-0274">FAD</keyword>
<evidence type="ECO:0000256" key="5">
    <source>
        <dbReference type="ARBA" id="ARBA00023002"/>
    </source>
</evidence>
<evidence type="ECO:0000256" key="1">
    <source>
        <dbReference type="ARBA" id="ARBA00001974"/>
    </source>
</evidence>
<dbReference type="Gene3D" id="3.50.50.100">
    <property type="match status" value="1"/>
</dbReference>